<protein>
    <recommendedName>
        <fullName evidence="3">Histidine kinase domain-containing protein</fullName>
    </recommendedName>
</protein>
<dbReference type="RefSeq" id="WP_096585511.1">
    <property type="nucleotide sequence ID" value="NZ_CAWNJS010000004.1"/>
</dbReference>
<dbReference type="InterPro" id="IPR003594">
    <property type="entry name" value="HATPase_dom"/>
</dbReference>
<dbReference type="Pfam" id="PF02518">
    <property type="entry name" value="HATPase_c"/>
    <property type="match status" value="1"/>
</dbReference>
<dbReference type="InterPro" id="IPR036890">
    <property type="entry name" value="HATPase_C_sf"/>
</dbReference>
<evidence type="ECO:0000256" key="2">
    <source>
        <dbReference type="SAM" id="Phobius"/>
    </source>
</evidence>
<dbReference type="SMART" id="SM00387">
    <property type="entry name" value="HATPase_c"/>
    <property type="match status" value="1"/>
</dbReference>
<keyword evidence="4" id="KW-0614">Plasmid</keyword>
<keyword evidence="2" id="KW-0812">Transmembrane</keyword>
<dbReference type="EMBL" id="AP018251">
    <property type="protein sequence ID" value="BAZ03272.1"/>
    <property type="molecule type" value="Genomic_DNA"/>
</dbReference>
<dbReference type="AlphaFoldDB" id="A0A1Z4NC72"/>
<keyword evidence="1" id="KW-0418">Kinase</keyword>
<dbReference type="CDD" id="cd00075">
    <property type="entry name" value="HATPase"/>
    <property type="match status" value="1"/>
</dbReference>
<dbReference type="PROSITE" id="PS51257">
    <property type="entry name" value="PROKAR_LIPOPROTEIN"/>
    <property type="match status" value="1"/>
</dbReference>
<keyword evidence="1" id="KW-0808">Transferase</keyword>
<proteinExistence type="predicted"/>
<evidence type="ECO:0000256" key="1">
    <source>
        <dbReference type="ARBA" id="ARBA00022777"/>
    </source>
</evidence>
<dbReference type="PROSITE" id="PS50109">
    <property type="entry name" value="HIS_KIN"/>
    <property type="match status" value="1"/>
</dbReference>
<keyword evidence="5" id="KW-1185">Reference proteome</keyword>
<dbReference type="Gene3D" id="3.30.565.10">
    <property type="entry name" value="Histidine kinase-like ATPase, C-terminal domain"/>
    <property type="match status" value="1"/>
</dbReference>
<feature type="domain" description="Histidine kinase" evidence="3">
    <location>
        <begin position="279"/>
        <end position="498"/>
    </location>
</feature>
<dbReference type="GO" id="GO:0016301">
    <property type="term" value="F:kinase activity"/>
    <property type="evidence" value="ECO:0007669"/>
    <property type="project" value="UniProtKB-KW"/>
</dbReference>
<dbReference type="SUPFAM" id="SSF55874">
    <property type="entry name" value="ATPase domain of HSP90 chaperone/DNA topoisomerase II/histidine kinase"/>
    <property type="match status" value="1"/>
</dbReference>
<feature type="transmembrane region" description="Helical" evidence="2">
    <location>
        <begin position="12"/>
        <end position="35"/>
    </location>
</feature>
<accession>A0A1Z4NC72</accession>
<dbReference type="KEGG" id="ttq:NIES37_72850"/>
<reference evidence="4 5" key="1">
    <citation type="submission" date="2017-06" db="EMBL/GenBank/DDBJ databases">
        <title>Genome sequencing of cyanobaciteial culture collection at National Institute for Environmental Studies (NIES).</title>
        <authorList>
            <person name="Hirose Y."/>
            <person name="Shimura Y."/>
            <person name="Fujisawa T."/>
            <person name="Nakamura Y."/>
            <person name="Kawachi M."/>
        </authorList>
    </citation>
    <scope>NUCLEOTIDE SEQUENCE [LARGE SCALE GENOMIC DNA]</scope>
    <source>
        <strain evidence="4 5">NIES-37</strain>
        <plasmid evidence="5">Plasmid3 dna</plasmid>
    </source>
</reference>
<evidence type="ECO:0000313" key="4">
    <source>
        <dbReference type="EMBL" id="BAZ03272.1"/>
    </source>
</evidence>
<name>A0A1Z4NC72_9CYAN</name>
<organism evidence="4 5">
    <name type="scientific">Tolypothrix tenuis PCC 7101</name>
    <dbReference type="NCBI Taxonomy" id="231146"/>
    <lineage>
        <taxon>Bacteria</taxon>
        <taxon>Bacillati</taxon>
        <taxon>Cyanobacteriota</taxon>
        <taxon>Cyanophyceae</taxon>
        <taxon>Nostocales</taxon>
        <taxon>Tolypothrichaceae</taxon>
        <taxon>Tolypothrix</taxon>
    </lineage>
</organism>
<keyword evidence="2" id="KW-1133">Transmembrane helix</keyword>
<keyword evidence="2" id="KW-0472">Membrane</keyword>
<dbReference type="Proteomes" id="UP000218785">
    <property type="component" value="Plasmid plasmid3"/>
</dbReference>
<feature type="transmembrane region" description="Helical" evidence="2">
    <location>
        <begin position="192"/>
        <end position="212"/>
    </location>
</feature>
<geneLocation type="plasmid" evidence="5">
    <name>Plasmid3 dna</name>
</geneLocation>
<dbReference type="InterPro" id="IPR005467">
    <property type="entry name" value="His_kinase_dom"/>
</dbReference>
<evidence type="ECO:0000313" key="5">
    <source>
        <dbReference type="Proteomes" id="UP000218785"/>
    </source>
</evidence>
<evidence type="ECO:0000259" key="3">
    <source>
        <dbReference type="PROSITE" id="PS50109"/>
    </source>
</evidence>
<gene>
    <name evidence="4" type="ORF">NIES37_72850</name>
</gene>
<sequence>MLPIYKFFEKYLVLRFLSIHIVAYILSVAGCFVSYKGYWQTVFTIQTVDFNIISHILPTKISILLSQKSKEELQRTIDSNYGLFGIVVTDCSLSSKDCSSQKILYYSSRFFKKEPQIDTLDISPYDLLKDPPPILAESYYPKLFLNKREKTNKNNLGRIIGRVYYIRGNQPSFLDEYIKFIKKPLRLGFRSVVYGQTTILFLILGVLSWGIIEYQLKISKQKYNLLKAQVELDRINTLNETFSHVIESEFSSRVTNNLQQLDFAIKGIISRLRSDTINIIHDIQKAPLLSNTDDFDEILASYSKEHNDSNLLGLLRDANDSIKTIDFVVKELREITDLEEQSMVVQSELHNLKENLSPTITKRTKIEFDLTESPISIICNPWRFRSIIRNAIYNSSAALNKHSRNTKIVDFQPKIFIKCYVESKLAIIEIIDNGPGIPLDILPKLYESQERLNKSAGELRGNGSLIVTAYLKFHNGKVRKINHDEGGASVAFLFPISGD</sequence>